<dbReference type="Proteomes" id="UP000033858">
    <property type="component" value="Unassembled WGS sequence"/>
</dbReference>
<evidence type="ECO:0000313" key="1">
    <source>
        <dbReference type="EMBL" id="KKR87645.1"/>
    </source>
</evidence>
<dbReference type="AlphaFoldDB" id="A0A0G0WT90"/>
<sequence length="213" mass="24996">MIRISGIKYQDELERLPFFNKITASVLIGKEGKNLDKKLDRLIEIHYLKVLKKGMYVTDPYFGRVEKELYFEYIANVLREPSYISGEYVLSNEGLIPESVFSITSITRKTTRKYQNFLGSFIYKNIKSELFLGFIEKKWLDKTIYIASKAKALFDYFYLKRMDNIRTSVLDARINWDSFAGGDINEFGKYVKLSGSKKMLRVLKNIKENYVSF</sequence>
<gene>
    <name evidence="1" type="ORF">UU32_C0004G0010</name>
</gene>
<protein>
    <submittedName>
        <fullName evidence="1">Uncharacterized protein</fullName>
    </submittedName>
</protein>
<comment type="caution">
    <text evidence="1">The sequence shown here is derived from an EMBL/GenBank/DDBJ whole genome shotgun (WGS) entry which is preliminary data.</text>
</comment>
<dbReference type="EMBL" id="LCAE01000004">
    <property type="protein sequence ID" value="KKR87645.1"/>
    <property type="molecule type" value="Genomic_DNA"/>
</dbReference>
<name>A0A0G0WT90_9BACT</name>
<organism evidence="1 2">
    <name type="scientific">Candidatus Woesebacteria bacterium GW2011_GWB1_41_10</name>
    <dbReference type="NCBI Taxonomy" id="1618577"/>
    <lineage>
        <taxon>Bacteria</taxon>
        <taxon>Candidatus Woeseibacteriota</taxon>
    </lineage>
</organism>
<proteinExistence type="predicted"/>
<accession>A0A0G0WT90</accession>
<evidence type="ECO:0000313" key="2">
    <source>
        <dbReference type="Proteomes" id="UP000033858"/>
    </source>
</evidence>
<reference evidence="1 2" key="1">
    <citation type="journal article" date="2015" name="Nature">
        <title>rRNA introns, odd ribosomes, and small enigmatic genomes across a large radiation of phyla.</title>
        <authorList>
            <person name="Brown C.T."/>
            <person name="Hug L.A."/>
            <person name="Thomas B.C."/>
            <person name="Sharon I."/>
            <person name="Castelle C.J."/>
            <person name="Singh A."/>
            <person name="Wilkins M.J."/>
            <person name="Williams K.H."/>
            <person name="Banfield J.F."/>
        </authorList>
    </citation>
    <scope>NUCLEOTIDE SEQUENCE [LARGE SCALE GENOMIC DNA]</scope>
</reference>